<reference evidence="7 8" key="1">
    <citation type="submission" date="2018-11" db="EMBL/GenBank/DDBJ databases">
        <authorList>
            <person name="Criscuolo A."/>
        </authorList>
    </citation>
    <scope>NUCLEOTIDE SEQUENCE [LARGE SCALE GENOMIC DNA]</scope>
    <source>
        <strain evidence="7">ACIP111625</strain>
    </source>
</reference>
<name>A0A3P5X3J0_9RHOB</name>
<sequence length="397" mass="41849">MPEDQHFVVVGASLAGLRGAEALRAAGYKGRISVVGDEDRLPYNRPPLSKKILTGEQAIEEVSFPLADDLGVDWHLGAAATGLDIAAQRVTLANGTALVYDRLLIATGVSPIMPQIPGRDLDGVHVLRDFAHAVKLRGALTPGRSLVILGAGFIGCEVAASARQMGLNVTIVDRLAWPMNRVMGPEMAGLFRTIHEEQGVSFRMEAAVAAFRGEGKVTGVELAGGEVIPADLVLVGVGSAPATAWLRDSGLVLQNGVVCDAACLAANGGGKIAAAGDVAAWPHLGYGAEVMRMEHWTNAFEQGAAAALALISDAPEPYLPLPSFWSDQYSYKIQALGRPKVDDRIEVVAGDLESRKFVAEYRDDAGVTGVLSVNMPARIAGYRRDLGAAIRQRATGL</sequence>
<dbReference type="InterPro" id="IPR028202">
    <property type="entry name" value="Reductase_C"/>
</dbReference>
<dbReference type="PRINTS" id="PR00411">
    <property type="entry name" value="PNDRDTASEI"/>
</dbReference>
<dbReference type="Pfam" id="PF14759">
    <property type="entry name" value="Reductase_C"/>
    <property type="match status" value="1"/>
</dbReference>
<organism evidence="7 8">
    <name type="scientific">Pseudogemmobacter humi</name>
    <dbReference type="NCBI Taxonomy" id="2483812"/>
    <lineage>
        <taxon>Bacteria</taxon>
        <taxon>Pseudomonadati</taxon>
        <taxon>Pseudomonadota</taxon>
        <taxon>Alphaproteobacteria</taxon>
        <taxon>Rhodobacterales</taxon>
        <taxon>Paracoccaceae</taxon>
        <taxon>Pseudogemmobacter</taxon>
    </lineage>
</organism>
<dbReference type="PANTHER" id="PTHR43557">
    <property type="entry name" value="APOPTOSIS-INDUCING FACTOR 1"/>
    <property type="match status" value="1"/>
</dbReference>
<evidence type="ECO:0000259" key="5">
    <source>
        <dbReference type="Pfam" id="PF07992"/>
    </source>
</evidence>
<protein>
    <submittedName>
        <fullName evidence="7">Rhodocoxin reductase</fullName>
        <ecNumber evidence="7">1.18.1.-</ecNumber>
    </submittedName>
</protein>
<dbReference type="EC" id="1.18.1.-" evidence="7"/>
<gene>
    <name evidence="7" type="primary">thcD_2</name>
    <name evidence="7" type="ORF">XINFAN_01374</name>
</gene>
<proteinExistence type="predicted"/>
<dbReference type="GO" id="GO:0016651">
    <property type="term" value="F:oxidoreductase activity, acting on NAD(P)H"/>
    <property type="evidence" value="ECO:0007669"/>
    <property type="project" value="TreeGrafter"/>
</dbReference>
<dbReference type="Pfam" id="PF07992">
    <property type="entry name" value="Pyr_redox_2"/>
    <property type="match status" value="1"/>
</dbReference>
<feature type="domain" description="FAD/NAD(P)-binding" evidence="5">
    <location>
        <begin position="7"/>
        <end position="303"/>
    </location>
</feature>
<comment type="cofactor">
    <cofactor evidence="1">
        <name>FAD</name>
        <dbReference type="ChEBI" id="CHEBI:57692"/>
    </cofactor>
</comment>
<keyword evidence="3" id="KW-0274">FAD</keyword>
<dbReference type="AlphaFoldDB" id="A0A3P5X3J0"/>
<dbReference type="Gene3D" id="3.50.50.60">
    <property type="entry name" value="FAD/NAD(P)-binding domain"/>
    <property type="match status" value="2"/>
</dbReference>
<evidence type="ECO:0000313" key="8">
    <source>
        <dbReference type="Proteomes" id="UP000277498"/>
    </source>
</evidence>
<evidence type="ECO:0000259" key="6">
    <source>
        <dbReference type="Pfam" id="PF14759"/>
    </source>
</evidence>
<keyword evidence="8" id="KW-1185">Reference proteome</keyword>
<dbReference type="GO" id="GO:0005737">
    <property type="term" value="C:cytoplasm"/>
    <property type="evidence" value="ECO:0007669"/>
    <property type="project" value="TreeGrafter"/>
</dbReference>
<dbReference type="InterPro" id="IPR050446">
    <property type="entry name" value="FAD-oxidoreductase/Apoptosis"/>
</dbReference>
<dbReference type="PRINTS" id="PR00368">
    <property type="entry name" value="FADPNR"/>
</dbReference>
<keyword evidence="4 7" id="KW-0560">Oxidoreductase</keyword>
<dbReference type="OrthoDB" id="7809559at2"/>
<feature type="domain" description="Reductase C-terminal" evidence="6">
    <location>
        <begin position="324"/>
        <end position="392"/>
    </location>
</feature>
<dbReference type="SUPFAM" id="SSF51905">
    <property type="entry name" value="FAD/NAD(P)-binding domain"/>
    <property type="match status" value="2"/>
</dbReference>
<evidence type="ECO:0000256" key="3">
    <source>
        <dbReference type="ARBA" id="ARBA00022827"/>
    </source>
</evidence>
<dbReference type="InterPro" id="IPR036188">
    <property type="entry name" value="FAD/NAD-bd_sf"/>
</dbReference>
<dbReference type="PANTHER" id="PTHR43557:SF2">
    <property type="entry name" value="RIESKE DOMAIN-CONTAINING PROTEIN-RELATED"/>
    <property type="match status" value="1"/>
</dbReference>
<dbReference type="SUPFAM" id="SSF55424">
    <property type="entry name" value="FAD/NAD-linked reductases, dimerisation (C-terminal) domain"/>
    <property type="match status" value="1"/>
</dbReference>
<evidence type="ECO:0000256" key="1">
    <source>
        <dbReference type="ARBA" id="ARBA00001974"/>
    </source>
</evidence>
<accession>A0A3P5X3J0</accession>
<evidence type="ECO:0000256" key="2">
    <source>
        <dbReference type="ARBA" id="ARBA00022630"/>
    </source>
</evidence>
<dbReference type="InterPro" id="IPR023753">
    <property type="entry name" value="FAD/NAD-binding_dom"/>
</dbReference>
<dbReference type="Proteomes" id="UP000277498">
    <property type="component" value="Unassembled WGS sequence"/>
</dbReference>
<evidence type="ECO:0000256" key="4">
    <source>
        <dbReference type="ARBA" id="ARBA00023002"/>
    </source>
</evidence>
<dbReference type="RefSeq" id="WP_160144557.1">
    <property type="nucleotide sequence ID" value="NZ_UXAW01000051.1"/>
</dbReference>
<dbReference type="EMBL" id="UXAW01000051">
    <property type="protein sequence ID" value="VDC25076.1"/>
    <property type="molecule type" value="Genomic_DNA"/>
</dbReference>
<dbReference type="Gene3D" id="3.30.390.30">
    <property type="match status" value="1"/>
</dbReference>
<dbReference type="InterPro" id="IPR016156">
    <property type="entry name" value="FAD/NAD-linked_Rdtase_dimer_sf"/>
</dbReference>
<evidence type="ECO:0000313" key="7">
    <source>
        <dbReference type="EMBL" id="VDC25076.1"/>
    </source>
</evidence>
<keyword evidence="2" id="KW-0285">Flavoprotein</keyword>